<dbReference type="AlphaFoldDB" id="A0A834P9W0"/>
<sequence>MVWHVDEFEECLSPTSAARATIETGIQPNRYPPVQRLINNETSIVHYYEISTHKPPCVSLEYQQVLVYDAATKTVGTDIDSDAI</sequence>
<dbReference type="EMBL" id="JACSDY010000002">
    <property type="protein sequence ID" value="KAF7434404.1"/>
    <property type="molecule type" value="Genomic_DNA"/>
</dbReference>
<organism evidence="1 2">
    <name type="scientific">Vespula pensylvanica</name>
    <name type="common">Western yellow jacket</name>
    <name type="synonym">Wasp</name>
    <dbReference type="NCBI Taxonomy" id="30213"/>
    <lineage>
        <taxon>Eukaryota</taxon>
        <taxon>Metazoa</taxon>
        <taxon>Ecdysozoa</taxon>
        <taxon>Arthropoda</taxon>
        <taxon>Hexapoda</taxon>
        <taxon>Insecta</taxon>
        <taxon>Pterygota</taxon>
        <taxon>Neoptera</taxon>
        <taxon>Endopterygota</taxon>
        <taxon>Hymenoptera</taxon>
        <taxon>Apocrita</taxon>
        <taxon>Aculeata</taxon>
        <taxon>Vespoidea</taxon>
        <taxon>Vespidae</taxon>
        <taxon>Vespinae</taxon>
        <taxon>Vespula</taxon>
    </lineage>
</organism>
<name>A0A834P9W0_VESPE</name>
<proteinExistence type="predicted"/>
<dbReference type="Proteomes" id="UP000600918">
    <property type="component" value="Unassembled WGS sequence"/>
</dbReference>
<accession>A0A834P9W0</accession>
<reference evidence="1" key="1">
    <citation type="journal article" date="2020" name="G3 (Bethesda)">
        <title>High-Quality Assemblies for Three Invasive Social Wasps from the &lt;i&gt;Vespula&lt;/i&gt; Genus.</title>
        <authorList>
            <person name="Harrop T.W.R."/>
            <person name="Guhlin J."/>
            <person name="McLaughlin G.M."/>
            <person name="Permina E."/>
            <person name="Stockwell P."/>
            <person name="Gilligan J."/>
            <person name="Le Lec M.F."/>
            <person name="Gruber M.A.M."/>
            <person name="Quinn O."/>
            <person name="Lovegrove M."/>
            <person name="Duncan E.J."/>
            <person name="Remnant E.J."/>
            <person name="Van Eeckhoven J."/>
            <person name="Graham B."/>
            <person name="Knapp R.A."/>
            <person name="Langford K.W."/>
            <person name="Kronenberg Z."/>
            <person name="Press M.O."/>
            <person name="Eacker S.M."/>
            <person name="Wilson-Rankin E.E."/>
            <person name="Purcell J."/>
            <person name="Lester P.J."/>
            <person name="Dearden P.K."/>
        </authorList>
    </citation>
    <scope>NUCLEOTIDE SEQUENCE</scope>
    <source>
        <strain evidence="1">Volc-1</strain>
    </source>
</reference>
<evidence type="ECO:0000313" key="2">
    <source>
        <dbReference type="Proteomes" id="UP000600918"/>
    </source>
</evidence>
<protein>
    <submittedName>
        <fullName evidence="1">Uncharacterized protein</fullName>
    </submittedName>
</protein>
<gene>
    <name evidence="1" type="ORF">H0235_002595</name>
</gene>
<keyword evidence="2" id="KW-1185">Reference proteome</keyword>
<comment type="caution">
    <text evidence="1">The sequence shown here is derived from an EMBL/GenBank/DDBJ whole genome shotgun (WGS) entry which is preliminary data.</text>
</comment>
<evidence type="ECO:0000313" key="1">
    <source>
        <dbReference type="EMBL" id="KAF7434404.1"/>
    </source>
</evidence>